<organism evidence="4 5">
    <name type="scientific">Rahnella sp. (strain Y9602)</name>
    <dbReference type="NCBI Taxonomy" id="2703885"/>
    <lineage>
        <taxon>Bacteria</taxon>
        <taxon>Pseudomonadati</taxon>
        <taxon>Pseudomonadota</taxon>
        <taxon>Gammaproteobacteria</taxon>
        <taxon>Enterobacterales</taxon>
        <taxon>Yersiniaceae</taxon>
        <taxon>Rahnella</taxon>
    </lineage>
</organism>
<protein>
    <submittedName>
        <fullName evidence="4">Phage tail tape measure protein</fullName>
    </submittedName>
</protein>
<feature type="transmembrane region" description="Helical" evidence="2">
    <location>
        <begin position="373"/>
        <end position="393"/>
    </location>
</feature>
<name>A0ABW6C6X6_RAHSY</name>
<reference evidence="4 5" key="1">
    <citation type="submission" date="2024-09" db="EMBL/GenBank/DDBJ databases">
        <title>Genomes of Rahnella.</title>
        <authorList>
            <person name="Mnguni F.C."/>
            <person name="Shin G.Y."/>
            <person name="Coutinho T."/>
        </authorList>
    </citation>
    <scope>NUCLEOTIDE SEQUENCE [LARGE SCALE GENOMIC DNA]</scope>
    <source>
        <strain evidence="4 5">20WA0057</strain>
    </source>
</reference>
<dbReference type="Pfam" id="PF10145">
    <property type="entry name" value="PhageMin_Tail"/>
    <property type="match status" value="1"/>
</dbReference>
<dbReference type="PANTHER" id="PTHR37813:SF1">
    <property type="entry name" value="FELS-2 PROPHAGE PROTEIN"/>
    <property type="match status" value="1"/>
</dbReference>
<keyword evidence="2" id="KW-0812">Transmembrane</keyword>
<dbReference type="Proteomes" id="UP001598201">
    <property type="component" value="Unassembled WGS sequence"/>
</dbReference>
<keyword evidence="1" id="KW-1188">Viral release from host cell</keyword>
<dbReference type="PANTHER" id="PTHR37813">
    <property type="entry name" value="FELS-2 PROPHAGE PROTEIN"/>
    <property type="match status" value="1"/>
</dbReference>
<dbReference type="NCBIfam" id="TIGR01760">
    <property type="entry name" value="tape_meas_TP901"/>
    <property type="match status" value="1"/>
</dbReference>
<keyword evidence="2" id="KW-1133">Transmembrane helix</keyword>
<dbReference type="EMBL" id="JBHUCJ010000003">
    <property type="protein sequence ID" value="MFD3222409.1"/>
    <property type="molecule type" value="Genomic_DNA"/>
</dbReference>
<feature type="transmembrane region" description="Helical" evidence="2">
    <location>
        <begin position="439"/>
        <end position="461"/>
    </location>
</feature>
<keyword evidence="2" id="KW-0472">Membrane</keyword>
<evidence type="ECO:0000256" key="2">
    <source>
        <dbReference type="SAM" id="Phobius"/>
    </source>
</evidence>
<evidence type="ECO:0000313" key="5">
    <source>
        <dbReference type="Proteomes" id="UP001598201"/>
    </source>
</evidence>
<feature type="domain" description="Phage tail tape measure protein" evidence="3">
    <location>
        <begin position="86"/>
        <end position="284"/>
    </location>
</feature>
<feature type="transmembrane region" description="Helical" evidence="2">
    <location>
        <begin position="498"/>
        <end position="515"/>
    </location>
</feature>
<dbReference type="RefSeq" id="WP_379671574.1">
    <property type="nucleotide sequence ID" value="NZ_JBHUCJ010000003.1"/>
</dbReference>
<gene>
    <name evidence="4" type="ORF">ACFPK4_02600</name>
</gene>
<keyword evidence="5" id="KW-1185">Reference proteome</keyword>
<evidence type="ECO:0000259" key="3">
    <source>
        <dbReference type="Pfam" id="PF10145"/>
    </source>
</evidence>
<proteinExistence type="predicted"/>
<dbReference type="InterPro" id="IPR010090">
    <property type="entry name" value="Phage_tape_meas"/>
</dbReference>
<evidence type="ECO:0000256" key="1">
    <source>
        <dbReference type="ARBA" id="ARBA00022612"/>
    </source>
</evidence>
<feature type="transmembrane region" description="Helical" evidence="2">
    <location>
        <begin position="332"/>
        <end position="353"/>
    </location>
</feature>
<sequence length="765" mass="80838">MSHLDFTLSLIDKLTRPLKTAQASLTGFAEKSQASFQKIGIGAAAVWAVAQSIQGVVGPAYEMNAALSEIGTKGVAQDTLDKLSSSALKFSIRYGKSAVDVVNSSYAIKGAMAGLADQDLPRVTLAANTLAAGVKASGEEAGEYISAMAARFNSDLSSLGHVRFAEELAGKTAYMVQNFGVKMQTMQELIEGTKNAGADFGVSMDEQFAVLGTLSRTLGTESSGIYEQFLRSAPAAAEKLGMSFVDATGKMLPMGDILQKLQDKYGQSIEGNVKAQQALDAAFGGGADVIKKLYGQQNILNKSISELGRNDGMKRAEEMAAKMAKPWERITASFYAIRVAIGNTLLPILTPLINRVADVGAKFARWLDMFPNIARWLGYITLAVLSFGLVGAAANIVMGVFGFTMMGLTGIAKVLGLAWKALTWTLNLLRPSLITTRIGLAGLWIQSKLLAVWTGVCRVALFAWNAVLKAGAIAMRIYGAATMFAGVAMQILTSPITLIIAALAALAVGIWYVVTHWDELKAAVMETAAFAWVMETAEKVGQVFAVVWDAIAQGWDAVVQFFTGLSPVAAFEGFSEAIGSVFNKLFDVLKNTFASTYNWIVEKLNKIPGVNIDLKTVETPATNAKVPAQAVAVPSPGISLPPQPVAVPSAAVNLPPPVSTLPQVNVPAVRAPSLMSAPLPTELPAPALAAATADRAKPPKLAGGENLLSGNKVGSVVPREGLMSQVKSDSKTVVDSRKTWGDTYINAPNGITPGQLAEWQEMNAG</sequence>
<accession>A0ABW6C6X6</accession>
<comment type="caution">
    <text evidence="4">The sequence shown here is derived from an EMBL/GenBank/DDBJ whole genome shotgun (WGS) entry which is preliminary data.</text>
</comment>
<evidence type="ECO:0000313" key="4">
    <source>
        <dbReference type="EMBL" id="MFD3222409.1"/>
    </source>
</evidence>